<keyword evidence="8" id="KW-1185">Reference proteome</keyword>
<proteinExistence type="inferred from homology"/>
<dbReference type="SUPFAM" id="SSF54001">
    <property type="entry name" value="Cysteine proteinases"/>
    <property type="match status" value="1"/>
</dbReference>
<dbReference type="STRING" id="1184609.KILIM_101_00020"/>
<accession>K6X157</accession>
<dbReference type="SUPFAM" id="SSF53955">
    <property type="entry name" value="Lysozyme-like"/>
    <property type="match status" value="1"/>
</dbReference>
<dbReference type="InterPro" id="IPR051202">
    <property type="entry name" value="Peptidase_C40"/>
</dbReference>
<dbReference type="PANTHER" id="PTHR47053">
    <property type="entry name" value="MUREIN DD-ENDOPEPTIDASE MEPH-RELATED"/>
    <property type="match status" value="1"/>
</dbReference>
<evidence type="ECO:0000256" key="2">
    <source>
        <dbReference type="ARBA" id="ARBA00022670"/>
    </source>
</evidence>
<dbReference type="Gene3D" id="3.90.1720.10">
    <property type="entry name" value="endopeptidase domain like (from Nostoc punctiforme)"/>
    <property type="match status" value="1"/>
</dbReference>
<dbReference type="RefSeq" id="WP_006594639.1">
    <property type="nucleotide sequence ID" value="NZ_BAHD01000101.1"/>
</dbReference>
<dbReference type="PROSITE" id="PS51935">
    <property type="entry name" value="NLPC_P60"/>
    <property type="match status" value="1"/>
</dbReference>
<gene>
    <name evidence="7" type="ORF">KILIM_101_00020</name>
</gene>
<feature type="domain" description="NlpC/P60" evidence="6">
    <location>
        <begin position="149"/>
        <end position="272"/>
    </location>
</feature>
<dbReference type="CDD" id="cd00254">
    <property type="entry name" value="LT-like"/>
    <property type="match status" value="1"/>
</dbReference>
<dbReference type="InterPro" id="IPR023346">
    <property type="entry name" value="Lysozyme-like_dom_sf"/>
</dbReference>
<sequence length="512" mass="51370">MTVEVTGIASAQARVQELQARFAGASGASAASSNGVSGGSNTAMSTATSASSSGSSAGSFGASLAKASAIAAVNAAPATLDAPFVWSPQSGPGDIEWKPGGQQAVAEPPPVPASTRTPASSSEGVAPVAPVSGPAPTGSVDPVDSVAGVARTDRLIATAKKYLGIPYVWGGTNPNVGLDCSGFTQLVYRQHGVDLPRVARDQQKVGTRIGSLADAKPGDLLFFGEPATHVTMYLGDNKMIHAPRRGRNVSIDSVYRTPTTIRRYLPEGSDVAASSVASPASARAATQSTTSAAQAAEALQAARSAQFASASAALGTGSSLGGWAGATPAPDTWGAAVAAAAAQGVDGLLPSPAVATPAVASTAGFTAPAATRAVSGAGPLAKSPAYLQPMFEQAERKYGVSAELLAAIAKQESNFKTRAVSHAGARGLMQLMPGTARGLGVRDSFDPAQAIDGAARLMRDHLRTFGSTELALAAYNAGPGAVRRFNGIPPYAETQNYVRKITANLSSAGVTA</sequence>
<keyword evidence="4" id="KW-0788">Thiol protease</keyword>
<dbReference type="OrthoDB" id="9815778at2"/>
<dbReference type="GO" id="GO:0006508">
    <property type="term" value="P:proteolysis"/>
    <property type="evidence" value="ECO:0007669"/>
    <property type="project" value="UniProtKB-KW"/>
</dbReference>
<evidence type="ECO:0000256" key="4">
    <source>
        <dbReference type="ARBA" id="ARBA00022807"/>
    </source>
</evidence>
<name>K6X157_9MICO</name>
<evidence type="ECO:0000256" key="3">
    <source>
        <dbReference type="ARBA" id="ARBA00022801"/>
    </source>
</evidence>
<feature type="compositionally biased region" description="Polar residues" evidence="5">
    <location>
        <begin position="114"/>
        <end position="123"/>
    </location>
</feature>
<feature type="compositionally biased region" description="Low complexity" evidence="5">
    <location>
        <begin position="124"/>
        <end position="138"/>
    </location>
</feature>
<dbReference type="GO" id="GO:0008234">
    <property type="term" value="F:cysteine-type peptidase activity"/>
    <property type="evidence" value="ECO:0007669"/>
    <property type="project" value="UniProtKB-KW"/>
</dbReference>
<evidence type="ECO:0000256" key="1">
    <source>
        <dbReference type="ARBA" id="ARBA00007074"/>
    </source>
</evidence>
<evidence type="ECO:0000259" key="6">
    <source>
        <dbReference type="PROSITE" id="PS51935"/>
    </source>
</evidence>
<dbReference type="eggNOG" id="COG0741">
    <property type="taxonomic scope" value="Bacteria"/>
</dbReference>
<feature type="region of interest" description="Disordered" evidence="5">
    <location>
        <begin position="85"/>
        <end position="144"/>
    </location>
</feature>
<dbReference type="eggNOG" id="COG0791">
    <property type="taxonomic scope" value="Bacteria"/>
</dbReference>
<protein>
    <submittedName>
        <fullName evidence="7">Putative transglycosylase</fullName>
    </submittedName>
</protein>
<organism evidence="7 8">
    <name type="scientific">Kineosphaera limosa NBRC 100340</name>
    <dbReference type="NCBI Taxonomy" id="1184609"/>
    <lineage>
        <taxon>Bacteria</taxon>
        <taxon>Bacillati</taxon>
        <taxon>Actinomycetota</taxon>
        <taxon>Actinomycetes</taxon>
        <taxon>Micrococcales</taxon>
        <taxon>Dermatophilaceae</taxon>
        <taxon>Kineosphaera</taxon>
    </lineage>
</organism>
<feature type="region of interest" description="Disordered" evidence="5">
    <location>
        <begin position="27"/>
        <end position="58"/>
    </location>
</feature>
<dbReference type="AlphaFoldDB" id="K6X157"/>
<comment type="similarity">
    <text evidence="1">Belongs to the peptidase C40 family.</text>
</comment>
<evidence type="ECO:0000313" key="7">
    <source>
        <dbReference type="EMBL" id="GAB98107.1"/>
    </source>
</evidence>
<evidence type="ECO:0000256" key="5">
    <source>
        <dbReference type="SAM" id="MobiDB-lite"/>
    </source>
</evidence>
<dbReference type="Pfam" id="PF01464">
    <property type="entry name" value="SLT"/>
    <property type="match status" value="1"/>
</dbReference>
<dbReference type="InterPro" id="IPR000064">
    <property type="entry name" value="NLP_P60_dom"/>
</dbReference>
<dbReference type="Proteomes" id="UP000008366">
    <property type="component" value="Unassembled WGS sequence"/>
</dbReference>
<dbReference type="Pfam" id="PF00877">
    <property type="entry name" value="NLPC_P60"/>
    <property type="match status" value="1"/>
</dbReference>
<dbReference type="InterPro" id="IPR038765">
    <property type="entry name" value="Papain-like_cys_pep_sf"/>
</dbReference>
<reference evidence="7 8" key="1">
    <citation type="submission" date="2012-08" db="EMBL/GenBank/DDBJ databases">
        <title>Whole genome shotgun sequence of Kineosphaera limosa NBRC 100340.</title>
        <authorList>
            <person name="Yoshida I."/>
            <person name="Isaki S."/>
            <person name="Hosoyama A."/>
            <person name="Tsuchikane K."/>
            <person name="Katsumata H."/>
            <person name="Ando Y."/>
            <person name="Ohji S."/>
            <person name="Hamada M."/>
            <person name="Tamura T."/>
            <person name="Yamazoe A."/>
            <person name="Yamazaki S."/>
            <person name="Fujita N."/>
        </authorList>
    </citation>
    <scope>NUCLEOTIDE SEQUENCE [LARGE SCALE GENOMIC DNA]</scope>
    <source>
        <strain evidence="7 8">NBRC 100340</strain>
    </source>
</reference>
<dbReference type="PANTHER" id="PTHR47053:SF1">
    <property type="entry name" value="MUREIN DD-ENDOPEPTIDASE MEPH-RELATED"/>
    <property type="match status" value="1"/>
</dbReference>
<dbReference type="InterPro" id="IPR008258">
    <property type="entry name" value="Transglycosylase_SLT_dom_1"/>
</dbReference>
<keyword evidence="3" id="KW-0378">Hydrolase</keyword>
<dbReference type="Gene3D" id="1.10.530.10">
    <property type="match status" value="1"/>
</dbReference>
<evidence type="ECO:0000313" key="8">
    <source>
        <dbReference type="Proteomes" id="UP000008366"/>
    </source>
</evidence>
<keyword evidence="2" id="KW-0645">Protease</keyword>
<dbReference type="EMBL" id="BAHD01000101">
    <property type="protein sequence ID" value="GAB98107.1"/>
    <property type="molecule type" value="Genomic_DNA"/>
</dbReference>
<comment type="caution">
    <text evidence="7">The sequence shown here is derived from an EMBL/GenBank/DDBJ whole genome shotgun (WGS) entry which is preliminary data.</text>
</comment>